<feature type="region of interest" description="Disordered" evidence="1">
    <location>
        <begin position="30"/>
        <end position="55"/>
    </location>
</feature>
<name>A0AAV2NCQ1_9HYME</name>
<organism evidence="2 3">
    <name type="scientific">Lasius platythorax</name>
    <dbReference type="NCBI Taxonomy" id="488582"/>
    <lineage>
        <taxon>Eukaryota</taxon>
        <taxon>Metazoa</taxon>
        <taxon>Ecdysozoa</taxon>
        <taxon>Arthropoda</taxon>
        <taxon>Hexapoda</taxon>
        <taxon>Insecta</taxon>
        <taxon>Pterygota</taxon>
        <taxon>Neoptera</taxon>
        <taxon>Endopterygota</taxon>
        <taxon>Hymenoptera</taxon>
        <taxon>Apocrita</taxon>
        <taxon>Aculeata</taxon>
        <taxon>Formicoidea</taxon>
        <taxon>Formicidae</taxon>
        <taxon>Formicinae</taxon>
        <taxon>Lasius</taxon>
        <taxon>Lasius</taxon>
    </lineage>
</organism>
<reference evidence="2" key="1">
    <citation type="submission" date="2024-04" db="EMBL/GenBank/DDBJ databases">
        <authorList>
            <consortium name="Molecular Ecology Group"/>
        </authorList>
    </citation>
    <scope>NUCLEOTIDE SEQUENCE</scope>
</reference>
<sequence length="130" mass="14434">MSVVMRAANPERVVSGADVMLVTSIEKMRKTSEGGTRARARVEEGKEEGEERTDVKVLRKNRGARLADRITTTRRRETETSHDGAFLRNGKSILAGILSRISAKPPQIREAHEGQSAPLTRYSVKHAVLR</sequence>
<keyword evidence="3" id="KW-1185">Reference proteome</keyword>
<accession>A0AAV2NCQ1</accession>
<gene>
    <name evidence="2" type="ORF">LPLAT_LOCUS3046</name>
</gene>
<proteinExistence type="predicted"/>
<dbReference type="Proteomes" id="UP001497644">
    <property type="component" value="Chromosome 12"/>
</dbReference>
<evidence type="ECO:0000313" key="2">
    <source>
        <dbReference type="EMBL" id="CAL1676951.1"/>
    </source>
</evidence>
<dbReference type="AlphaFoldDB" id="A0AAV2NCQ1"/>
<evidence type="ECO:0000313" key="3">
    <source>
        <dbReference type="Proteomes" id="UP001497644"/>
    </source>
</evidence>
<protein>
    <submittedName>
        <fullName evidence="2">Uncharacterized protein</fullName>
    </submittedName>
</protein>
<dbReference type="EMBL" id="OZ034835">
    <property type="protein sequence ID" value="CAL1676951.1"/>
    <property type="molecule type" value="Genomic_DNA"/>
</dbReference>
<evidence type="ECO:0000256" key="1">
    <source>
        <dbReference type="SAM" id="MobiDB-lite"/>
    </source>
</evidence>